<dbReference type="EC" id="2.7.11.1" evidence="1"/>
<dbReference type="GO" id="GO:0005524">
    <property type="term" value="F:ATP binding"/>
    <property type="evidence" value="ECO:0007669"/>
    <property type="project" value="UniProtKB-UniRule"/>
</dbReference>
<proteinExistence type="predicted"/>
<keyword evidence="5" id="KW-0418">Kinase</keyword>
<dbReference type="PROSITE" id="PS00108">
    <property type="entry name" value="PROTEIN_KINASE_ST"/>
    <property type="match status" value="1"/>
</dbReference>
<dbReference type="SUPFAM" id="SSF56112">
    <property type="entry name" value="Protein kinase-like (PK-like)"/>
    <property type="match status" value="1"/>
</dbReference>
<dbReference type="InterPro" id="IPR017441">
    <property type="entry name" value="Protein_kinase_ATP_BS"/>
</dbReference>
<keyword evidence="12" id="KW-1185">Reference proteome</keyword>
<dbReference type="PANTHER" id="PTHR43289:SF6">
    <property type="entry name" value="SERINE_THREONINE-PROTEIN KINASE NEKL-3"/>
    <property type="match status" value="1"/>
</dbReference>
<feature type="region of interest" description="Disordered" evidence="8">
    <location>
        <begin position="289"/>
        <end position="308"/>
    </location>
</feature>
<protein>
    <recommendedName>
        <fullName evidence="1">non-specific serine/threonine protein kinase</fullName>
        <ecNumber evidence="1">2.7.11.1</ecNumber>
    </recommendedName>
</protein>
<evidence type="ECO:0000259" key="10">
    <source>
        <dbReference type="PROSITE" id="PS50011"/>
    </source>
</evidence>
<dbReference type="Pfam" id="PF00069">
    <property type="entry name" value="Pkinase"/>
    <property type="match status" value="1"/>
</dbReference>
<keyword evidence="9" id="KW-1133">Transmembrane helix</keyword>
<evidence type="ECO:0000256" key="5">
    <source>
        <dbReference type="ARBA" id="ARBA00022777"/>
    </source>
</evidence>
<evidence type="ECO:0000256" key="4">
    <source>
        <dbReference type="ARBA" id="ARBA00022741"/>
    </source>
</evidence>
<evidence type="ECO:0000256" key="9">
    <source>
        <dbReference type="SAM" id="Phobius"/>
    </source>
</evidence>
<keyword evidence="3" id="KW-0808">Transferase</keyword>
<feature type="transmembrane region" description="Helical" evidence="9">
    <location>
        <begin position="382"/>
        <end position="404"/>
    </location>
</feature>
<dbReference type="Gene3D" id="1.10.510.10">
    <property type="entry name" value="Transferase(Phosphotransferase) domain 1"/>
    <property type="match status" value="1"/>
</dbReference>
<dbReference type="InterPro" id="IPR008271">
    <property type="entry name" value="Ser/Thr_kinase_AS"/>
</dbReference>
<dbReference type="PROSITE" id="PS50011">
    <property type="entry name" value="PROTEIN_KINASE_DOM"/>
    <property type="match status" value="1"/>
</dbReference>
<comment type="caution">
    <text evidence="11">The sequence shown here is derived from an EMBL/GenBank/DDBJ whole genome shotgun (WGS) entry which is preliminary data.</text>
</comment>
<evidence type="ECO:0000256" key="8">
    <source>
        <dbReference type="SAM" id="MobiDB-lite"/>
    </source>
</evidence>
<evidence type="ECO:0000313" key="11">
    <source>
        <dbReference type="EMBL" id="GEL99611.1"/>
    </source>
</evidence>
<dbReference type="Proteomes" id="UP000321049">
    <property type="component" value="Unassembled WGS sequence"/>
</dbReference>
<keyword evidence="4 7" id="KW-0547">Nucleotide-binding</keyword>
<dbReference type="Gene3D" id="3.30.200.20">
    <property type="entry name" value="Phosphorylase Kinase, domain 1"/>
    <property type="match status" value="1"/>
</dbReference>
<feature type="domain" description="Protein kinase" evidence="10">
    <location>
        <begin position="16"/>
        <end position="273"/>
    </location>
</feature>
<dbReference type="PROSITE" id="PS00107">
    <property type="entry name" value="PROTEIN_KINASE_ATP"/>
    <property type="match status" value="1"/>
</dbReference>
<dbReference type="PANTHER" id="PTHR43289">
    <property type="entry name" value="MITOGEN-ACTIVATED PROTEIN KINASE KINASE KINASE 20-RELATED"/>
    <property type="match status" value="1"/>
</dbReference>
<dbReference type="OrthoDB" id="9762169at2"/>
<dbReference type="AlphaFoldDB" id="A0A511JNK7"/>
<organism evidence="11 12">
    <name type="scientific">Cellulomonas terrae</name>
    <dbReference type="NCBI Taxonomy" id="311234"/>
    <lineage>
        <taxon>Bacteria</taxon>
        <taxon>Bacillati</taxon>
        <taxon>Actinomycetota</taxon>
        <taxon>Actinomycetes</taxon>
        <taxon>Micrococcales</taxon>
        <taxon>Cellulomonadaceae</taxon>
        <taxon>Cellulomonas</taxon>
    </lineage>
</organism>
<evidence type="ECO:0000256" key="1">
    <source>
        <dbReference type="ARBA" id="ARBA00012513"/>
    </source>
</evidence>
<name>A0A511JNK7_9CELL</name>
<gene>
    <name evidence="11" type="ORF">CTE05_31580</name>
</gene>
<dbReference type="InterPro" id="IPR000719">
    <property type="entry name" value="Prot_kinase_dom"/>
</dbReference>
<evidence type="ECO:0000313" key="12">
    <source>
        <dbReference type="Proteomes" id="UP000321049"/>
    </source>
</evidence>
<feature type="region of interest" description="Disordered" evidence="8">
    <location>
        <begin position="406"/>
        <end position="443"/>
    </location>
</feature>
<keyword evidence="9" id="KW-0812">Transmembrane</keyword>
<dbReference type="CDD" id="cd14014">
    <property type="entry name" value="STKc_PknB_like"/>
    <property type="match status" value="1"/>
</dbReference>
<dbReference type="GO" id="GO:0004674">
    <property type="term" value="F:protein serine/threonine kinase activity"/>
    <property type="evidence" value="ECO:0007669"/>
    <property type="project" value="UniProtKB-KW"/>
</dbReference>
<evidence type="ECO:0000256" key="2">
    <source>
        <dbReference type="ARBA" id="ARBA00022527"/>
    </source>
</evidence>
<reference evidence="11 12" key="1">
    <citation type="submission" date="2019-07" db="EMBL/GenBank/DDBJ databases">
        <title>Whole genome shotgun sequence of Cellulomonas terrae NBRC 100819.</title>
        <authorList>
            <person name="Hosoyama A."/>
            <person name="Uohara A."/>
            <person name="Ohji S."/>
            <person name="Ichikawa N."/>
        </authorList>
    </citation>
    <scope>NUCLEOTIDE SEQUENCE [LARGE SCALE GENOMIC DNA]</scope>
    <source>
        <strain evidence="11 12">NBRC 100819</strain>
    </source>
</reference>
<feature type="binding site" evidence="7">
    <location>
        <position position="45"/>
    </location>
    <ligand>
        <name>ATP</name>
        <dbReference type="ChEBI" id="CHEBI:30616"/>
    </ligand>
</feature>
<keyword evidence="6 7" id="KW-0067">ATP-binding</keyword>
<accession>A0A511JNK7</accession>
<feature type="compositionally biased region" description="Polar residues" evidence="8">
    <location>
        <begin position="412"/>
        <end position="421"/>
    </location>
</feature>
<evidence type="ECO:0000256" key="3">
    <source>
        <dbReference type="ARBA" id="ARBA00022679"/>
    </source>
</evidence>
<dbReference type="SMART" id="SM00220">
    <property type="entry name" value="S_TKc"/>
    <property type="match status" value="1"/>
</dbReference>
<keyword evidence="2" id="KW-0723">Serine/threonine-protein kinase</keyword>
<dbReference type="RefSeq" id="WP_146847253.1">
    <property type="nucleotide sequence ID" value="NZ_BJWH01000019.1"/>
</dbReference>
<evidence type="ECO:0000256" key="7">
    <source>
        <dbReference type="PROSITE-ProRule" id="PRU10141"/>
    </source>
</evidence>
<dbReference type="InterPro" id="IPR011009">
    <property type="entry name" value="Kinase-like_dom_sf"/>
</dbReference>
<sequence>MTARREASTPPRLPGYEYLRVLGLGGFADVFLYQQELPRREVAVKVLLAGSLDDGVRRRFQQEANLMAQLSHHPSIVTIYHAAIAADGRPFLVMEYCSRPGLAERYRQERISVAEALRIGIRLASAVETAHRAGILHRDIKPANVLTTDFGWPALTDFGIAATTGHGAGATVGMSIPWSPPELLGEHPTGDERSDVYSLAATIYSLLAGRTPFEVPGGQNTAQQLVARIERAPLPPTGRDDVPPSLQELLERAMAKHPTRRFASAAAVARALQQVEADLRLPITPLDLMDAPDVEPAEPAPSPDLDREDATRLRSIVTVAPAAPAAPVPVQAPPGADEATRLRGVTYVAPEPATERPGPVLVTPPELRDAEPETVQRGRARLVAGVVSGLVVLAAVVAIGAAALRDADGTDGNPTATSDFTQDAPPTGIADAVPSPSGLQGTRQADGSVVFTWDNPEPQTGDRYVWGVLQATGEPELALIDTAMVTVPAAQATTAEVCIEVAIVRADRRVSAEPAQGCTS</sequence>
<evidence type="ECO:0000256" key="6">
    <source>
        <dbReference type="ARBA" id="ARBA00022840"/>
    </source>
</evidence>
<keyword evidence="9" id="KW-0472">Membrane</keyword>
<dbReference type="EMBL" id="BJWH01000019">
    <property type="protein sequence ID" value="GEL99611.1"/>
    <property type="molecule type" value="Genomic_DNA"/>
</dbReference>